<proteinExistence type="predicted"/>
<name>U4L653_PYROM</name>
<evidence type="ECO:0000313" key="2">
    <source>
        <dbReference type="Proteomes" id="UP000018144"/>
    </source>
</evidence>
<reference evidence="1 2" key="1">
    <citation type="journal article" date="2013" name="PLoS Genet.">
        <title>The genome and development-dependent transcriptomes of Pyronema confluens: a window into fungal evolution.</title>
        <authorList>
            <person name="Traeger S."/>
            <person name="Altegoer F."/>
            <person name="Freitag M."/>
            <person name="Gabaldon T."/>
            <person name="Kempken F."/>
            <person name="Kumar A."/>
            <person name="Marcet-Houben M."/>
            <person name="Poggeler S."/>
            <person name="Stajich J.E."/>
            <person name="Nowrousian M."/>
        </authorList>
    </citation>
    <scope>NUCLEOTIDE SEQUENCE [LARGE SCALE GENOMIC DNA]</scope>
    <source>
        <strain evidence="2">CBS 100304</strain>
        <tissue evidence="1">Vegetative mycelium</tissue>
    </source>
</reference>
<evidence type="ECO:0000313" key="1">
    <source>
        <dbReference type="EMBL" id="CCX11905.1"/>
    </source>
</evidence>
<dbReference type="AlphaFoldDB" id="U4L653"/>
<gene>
    <name evidence="1" type="ORF">PCON_11499</name>
</gene>
<protein>
    <submittedName>
        <fullName evidence="1">Uncharacterized protein</fullName>
    </submittedName>
</protein>
<dbReference type="OrthoDB" id="10449779at2759"/>
<dbReference type="EMBL" id="HF935654">
    <property type="protein sequence ID" value="CCX11905.1"/>
    <property type="molecule type" value="Genomic_DNA"/>
</dbReference>
<accession>U4L653</accession>
<organism evidence="1 2">
    <name type="scientific">Pyronema omphalodes (strain CBS 100304)</name>
    <name type="common">Pyronema confluens</name>
    <dbReference type="NCBI Taxonomy" id="1076935"/>
    <lineage>
        <taxon>Eukaryota</taxon>
        <taxon>Fungi</taxon>
        <taxon>Dikarya</taxon>
        <taxon>Ascomycota</taxon>
        <taxon>Pezizomycotina</taxon>
        <taxon>Pezizomycetes</taxon>
        <taxon>Pezizales</taxon>
        <taxon>Pyronemataceae</taxon>
        <taxon>Pyronema</taxon>
    </lineage>
</organism>
<dbReference type="Proteomes" id="UP000018144">
    <property type="component" value="Unassembled WGS sequence"/>
</dbReference>
<sequence>MYPQTLPNMFSSSQSSLIFIDSFPETPIKIDLPIRTPTTGSTCSDYQDISVFLSPSPEIIPAASSGRLLGFKSNSSLSLLPAFSSRSASSTHSGSVPSSLWCGGGSFVQLPRSNLNIVNKTESPPDYSPATLRIFVPQPLDASELTRRLEYLAAERHEELKEMVNRIIGGVNKDSNNEMLAMITKLKSGEEEWTKEEWNERMDEFFREKEEIVMAVLDAADEWVADGLERVNDKPTARELTGRLWGAMFS</sequence>
<keyword evidence="2" id="KW-1185">Reference proteome</keyword>